<gene>
    <name evidence="2" type="ORF">AMSG_02073</name>
</gene>
<dbReference type="Gene3D" id="3.40.630.30">
    <property type="match status" value="1"/>
</dbReference>
<evidence type="ECO:0000313" key="3">
    <source>
        <dbReference type="Proteomes" id="UP000054408"/>
    </source>
</evidence>
<dbReference type="PROSITE" id="PS51186">
    <property type="entry name" value="GNAT"/>
    <property type="match status" value="1"/>
</dbReference>
<dbReference type="EMBL" id="GL349440">
    <property type="protein sequence ID" value="KNC56061.1"/>
    <property type="molecule type" value="Genomic_DNA"/>
</dbReference>
<dbReference type="PANTHER" id="PTHR43305">
    <property type="entry name" value="FAMILY N-ACETYLTRANSFERASE, PUTATIVE (AFU_ORTHOLOGUE AFUA_2G01380)-RELATED"/>
    <property type="match status" value="1"/>
</dbReference>
<dbReference type="AlphaFoldDB" id="A0A0L0DVH1"/>
<protein>
    <submittedName>
        <fullName evidence="2">Gnat family Acetyltransferase</fullName>
    </submittedName>
</protein>
<keyword evidence="2" id="KW-0808">Transferase</keyword>
<dbReference type="GO" id="GO:0016747">
    <property type="term" value="F:acyltransferase activity, transferring groups other than amino-acyl groups"/>
    <property type="evidence" value="ECO:0007669"/>
    <property type="project" value="InterPro"/>
</dbReference>
<dbReference type="InterPro" id="IPR016181">
    <property type="entry name" value="Acyl_CoA_acyltransferase"/>
</dbReference>
<reference evidence="2 3" key="1">
    <citation type="submission" date="2010-05" db="EMBL/GenBank/DDBJ databases">
        <title>The Genome Sequence of Thecamonas trahens ATCC 50062.</title>
        <authorList>
            <consortium name="The Broad Institute Genome Sequencing Platform"/>
            <person name="Russ C."/>
            <person name="Cuomo C."/>
            <person name="Shea T."/>
            <person name="Young S.K."/>
            <person name="Zeng Q."/>
            <person name="Koehrsen M."/>
            <person name="Haas B."/>
            <person name="Borodovsky M."/>
            <person name="Guigo R."/>
            <person name="Alvarado L."/>
            <person name="Berlin A."/>
            <person name="Bochicchio J."/>
            <person name="Borenstein D."/>
            <person name="Chapman S."/>
            <person name="Chen Z."/>
            <person name="Freedman E."/>
            <person name="Gellesch M."/>
            <person name="Goldberg J."/>
            <person name="Griggs A."/>
            <person name="Gujja S."/>
            <person name="Heilman E."/>
            <person name="Heiman D."/>
            <person name="Hepburn T."/>
            <person name="Howarth C."/>
            <person name="Jen D."/>
            <person name="Larson L."/>
            <person name="Mehta T."/>
            <person name="Park D."/>
            <person name="Pearson M."/>
            <person name="Roberts A."/>
            <person name="Saif S."/>
            <person name="Shenoy N."/>
            <person name="Sisk P."/>
            <person name="Stolte C."/>
            <person name="Sykes S."/>
            <person name="Thomson T."/>
            <person name="Walk T."/>
            <person name="White J."/>
            <person name="Yandava C."/>
            <person name="Burger G."/>
            <person name="Gray M.W."/>
            <person name="Holland P.W.H."/>
            <person name="King N."/>
            <person name="Lang F.B.F."/>
            <person name="Roger A.J."/>
            <person name="Ruiz-Trillo I."/>
            <person name="Lander E."/>
            <person name="Nusbaum C."/>
        </authorList>
    </citation>
    <scope>NUCLEOTIDE SEQUENCE [LARGE SCALE GENOMIC DNA]</scope>
    <source>
        <strain evidence="2 3">ATCC 50062</strain>
    </source>
</reference>
<dbReference type="InterPro" id="IPR000873">
    <property type="entry name" value="AMP-dep_synth/lig_dom"/>
</dbReference>
<evidence type="ECO:0000313" key="2">
    <source>
        <dbReference type="EMBL" id="KNC56061.1"/>
    </source>
</evidence>
<dbReference type="STRING" id="461836.A0A0L0DVH1"/>
<sequence length="402" mass="41600">MTEAAGGYTLHCVATSESTLISGAQWLCHEYAAELFEVSGLDLRTATFQTFTAEVNALPGKYAPENGGLLVVATAGDSPADPPVGIVAYKTLLPGVAEMKRLYVVPSARKAGLGVRLCHTIMAAAAQAGHTIIKLDTLPCLASAVQMYTTKLGFRPIEPYCENGRDDALFFGANLGRSISFPSAVVPMPDPCESNAVRLMLPRYAAARPAEVALVANGESATWGELESVTSRLGLNLMESAGVVKGERVCVVGQPLLATVEAVLAVLRIGGVAIWVDDEADVLDNLSAFSVVLAGGRALATLTEGIYASGTCRPQVLIALPGSNADGAVAASAVWPDAGDKSGNSKDHPQWEAYLCARAAAGDEGLQVAASGVTSHAELLAASSSLQEAFSAHGTMRTADRG</sequence>
<dbReference type="Gene3D" id="3.40.50.12780">
    <property type="entry name" value="N-terminal domain of ligase-like"/>
    <property type="match status" value="1"/>
</dbReference>
<evidence type="ECO:0000259" key="1">
    <source>
        <dbReference type="PROSITE" id="PS51186"/>
    </source>
</evidence>
<accession>A0A0L0DVH1</accession>
<dbReference type="InterPro" id="IPR042099">
    <property type="entry name" value="ANL_N_sf"/>
</dbReference>
<dbReference type="SUPFAM" id="SSF55729">
    <property type="entry name" value="Acyl-CoA N-acyltransferases (Nat)"/>
    <property type="match status" value="1"/>
</dbReference>
<feature type="domain" description="N-acetyltransferase" evidence="1">
    <location>
        <begin position="19"/>
        <end position="176"/>
    </location>
</feature>
<dbReference type="PANTHER" id="PTHR43305:SF1">
    <property type="entry name" value="FAMILY N-ACETYLTRANSFERASE, PUTATIVE (AFU_ORTHOLOGUE AFUA_2G01380)-RELATED"/>
    <property type="match status" value="1"/>
</dbReference>
<dbReference type="Pfam" id="PF00583">
    <property type="entry name" value="Acetyltransf_1"/>
    <property type="match status" value="1"/>
</dbReference>
<dbReference type="Proteomes" id="UP000054408">
    <property type="component" value="Unassembled WGS sequence"/>
</dbReference>
<proteinExistence type="predicted"/>
<dbReference type="OrthoDB" id="41532at2759"/>
<dbReference type="InterPro" id="IPR052777">
    <property type="entry name" value="Acetyltransferase_Enz"/>
</dbReference>
<dbReference type="InterPro" id="IPR000182">
    <property type="entry name" value="GNAT_dom"/>
</dbReference>
<dbReference type="CDD" id="cd04301">
    <property type="entry name" value="NAT_SF"/>
    <property type="match status" value="1"/>
</dbReference>
<dbReference type="SUPFAM" id="SSF56801">
    <property type="entry name" value="Acetyl-CoA synthetase-like"/>
    <property type="match status" value="1"/>
</dbReference>
<name>A0A0L0DVH1_THETB</name>
<organism evidence="2 3">
    <name type="scientific">Thecamonas trahens ATCC 50062</name>
    <dbReference type="NCBI Taxonomy" id="461836"/>
    <lineage>
        <taxon>Eukaryota</taxon>
        <taxon>Apusozoa</taxon>
        <taxon>Apusomonadida</taxon>
        <taxon>Apusomonadidae</taxon>
        <taxon>Thecamonas</taxon>
    </lineage>
</organism>
<dbReference type="GeneID" id="25561784"/>
<dbReference type="Pfam" id="PF00501">
    <property type="entry name" value="AMP-binding"/>
    <property type="match status" value="1"/>
</dbReference>
<keyword evidence="3" id="KW-1185">Reference proteome</keyword>
<dbReference type="RefSeq" id="XP_013761105.1">
    <property type="nucleotide sequence ID" value="XM_013905651.1"/>
</dbReference>
<dbReference type="eggNOG" id="KOG3139">
    <property type="taxonomic scope" value="Eukaryota"/>
</dbReference>